<evidence type="ECO:0000256" key="4">
    <source>
        <dbReference type="ARBA" id="ARBA00022741"/>
    </source>
</evidence>
<evidence type="ECO:0000256" key="1">
    <source>
        <dbReference type="ARBA" id="ARBA00008226"/>
    </source>
</evidence>
<feature type="binding site" evidence="8">
    <location>
        <position position="100"/>
    </location>
    <ligand>
        <name>substrate</name>
    </ligand>
</feature>
<dbReference type="PANTHER" id="PTHR10745">
    <property type="entry name" value="GLYCYL-TRNA SYNTHETASE/DNA POLYMERASE SUBUNIT GAMMA-2"/>
    <property type="match status" value="1"/>
</dbReference>
<dbReference type="GO" id="GO:0006426">
    <property type="term" value="P:glycyl-tRNA aminoacylation"/>
    <property type="evidence" value="ECO:0007669"/>
    <property type="project" value="UniProtKB-UniRule"/>
</dbReference>
<dbReference type="NCBIfam" id="TIGR00389">
    <property type="entry name" value="glyS_dimeric"/>
    <property type="match status" value="1"/>
</dbReference>
<keyword evidence="5 8" id="KW-0067">ATP-binding</keyword>
<sequence length="583" mass="66652">MAEDLFEKLVEIGKRRGFFWPSYEIYGGVAGFYDWGPLGHLLKRRIIEKWRRYFVLMHQEHVVEIETPVIGPEKVYIASGHVKHFTDPIVRCTSCGRTYRADHLVEEALGISAEGLSVDELDRLIREKGLRCPVCQGQLGRVETFNLLFKTQIGPYEGSVGYLRPELAQGIFVAFKRVYEAMRNKIPLGIAQVGRVGRNEISPRQALVRLREFTIMEMEYFIDPEDQWGSCPFFQRMAGARLPILTYEAKRRGEERPEIYRLEEAVREGVVISPCLGYWMAVGMRFVEDLGVPEDSIMFEEKGPEERAHYSSQTFDQLVKVSRWGWVEVAGHSYRGDYDLSRHMRYSGHDLTAFKPYPKPLVVKKRKVVADKAAIGRALKSRAKAVLEELGRMSDEELERLATSDKPVVAGVELPPGSLKIVEVEEKVSGRRFVPHVVEPSFGTDRNVYIALEYAYREVEGRVVLSFPRDIAPVQAVVLPLVENDERLSERAREIYEKLVEAGFTVYYDDSGSIGRRYARADEIGVPAAVTVDYQTLEDGTVTLRDRDTWRQVRIDSEEVVDKLRRFIYEGARLEDLGTPVSP</sequence>
<dbReference type="Gene3D" id="3.30.930.10">
    <property type="entry name" value="Bira Bifunctional Protein, Domain 2"/>
    <property type="match status" value="1"/>
</dbReference>
<dbReference type="CDD" id="cd00858">
    <property type="entry name" value="GlyRS_anticodon"/>
    <property type="match status" value="1"/>
</dbReference>
<proteinExistence type="inferred from homology"/>
<gene>
    <name evidence="8 10" type="primary">glyS</name>
    <name evidence="10" type="ORF">ACAM_1029</name>
</gene>
<feature type="binding site" evidence="8">
    <location>
        <begin position="439"/>
        <end position="443"/>
    </location>
    <ligand>
        <name>substrate</name>
    </ligand>
</feature>
<keyword evidence="7 8" id="KW-0030">Aminoacyl-tRNA synthetase</keyword>
<dbReference type="GO" id="GO:0005737">
    <property type="term" value="C:cytoplasm"/>
    <property type="evidence" value="ECO:0007669"/>
    <property type="project" value="UniProtKB-SubCell"/>
</dbReference>
<dbReference type="Gene3D" id="3.30.40.230">
    <property type="match status" value="1"/>
</dbReference>
<comment type="function">
    <text evidence="8">Catalyzes the attachment of glycine to tRNA(Gly).</text>
</comment>
<feature type="binding site" evidence="8">
    <location>
        <begin position="208"/>
        <end position="213"/>
    </location>
    <ligand>
        <name>ATP</name>
        <dbReference type="ChEBI" id="CHEBI:30616"/>
    </ligand>
</feature>
<dbReference type="eggNOG" id="arCOG00405">
    <property type="taxonomic scope" value="Archaea"/>
</dbReference>
<feature type="binding site" evidence="8">
    <location>
        <begin position="328"/>
        <end position="329"/>
    </location>
    <ligand>
        <name>ATP</name>
        <dbReference type="ChEBI" id="CHEBI:30616"/>
    </ligand>
</feature>
<evidence type="ECO:0000256" key="2">
    <source>
        <dbReference type="ARBA" id="ARBA00022490"/>
    </source>
</evidence>
<dbReference type="PRINTS" id="PR01043">
    <property type="entry name" value="TRNASYNTHGLY"/>
</dbReference>
<comment type="similarity">
    <text evidence="1 8">Belongs to the class-II aminoacyl-tRNA synthetase family.</text>
</comment>
<dbReference type="Pfam" id="PF03129">
    <property type="entry name" value="HGTP_anticodon"/>
    <property type="match status" value="1"/>
</dbReference>
<name>U3TEV6_9CREN</name>
<dbReference type="InterPro" id="IPR027031">
    <property type="entry name" value="Gly-tRNA_synthase/POLG2"/>
</dbReference>
<dbReference type="InterPro" id="IPR006195">
    <property type="entry name" value="aa-tRNA-synth_II"/>
</dbReference>
<dbReference type="EMBL" id="AP012489">
    <property type="protein sequence ID" value="BAN90498.1"/>
    <property type="molecule type" value="Genomic_DNA"/>
</dbReference>
<evidence type="ECO:0000313" key="10">
    <source>
        <dbReference type="EMBL" id="BAN90498.1"/>
    </source>
</evidence>
<keyword evidence="6 8" id="KW-0648">Protein biosynthesis</keyword>
<dbReference type="InterPro" id="IPR033731">
    <property type="entry name" value="GlyRS-like_core"/>
</dbReference>
<dbReference type="SUPFAM" id="SSF55681">
    <property type="entry name" value="Class II aaRS and biotin synthetases"/>
    <property type="match status" value="1"/>
</dbReference>
<reference evidence="10 11" key="1">
    <citation type="journal article" date="2013" name="Appl. Environ. Microbiol.">
        <title>Variation of the Virus-Related Elements within Syntenic Genomes of the Hyperthermophilic Archaeon Aeropyrum.</title>
        <authorList>
            <person name="Daifuku T."/>
            <person name="Yoshida T."/>
            <person name="Kitamura T."/>
            <person name="Kawaichi S."/>
            <person name="Inoue T."/>
            <person name="Nomura K."/>
            <person name="Yoshida Y."/>
            <person name="Kuno S."/>
            <person name="Sako Y."/>
        </authorList>
    </citation>
    <scope>NUCLEOTIDE SEQUENCE [LARGE SCALE GENOMIC DNA]</scope>
    <source>
        <strain evidence="10 11">SY1</strain>
    </source>
</reference>
<accession>U3TEV6</accession>
<dbReference type="GO" id="GO:0004820">
    <property type="term" value="F:glycine-tRNA ligase activity"/>
    <property type="evidence" value="ECO:0007669"/>
    <property type="project" value="UniProtKB-UniRule"/>
</dbReference>
<dbReference type="KEGG" id="acj:ACAM_1029"/>
<dbReference type="RefSeq" id="WP_022541770.1">
    <property type="nucleotide sequence ID" value="NC_022521.1"/>
</dbReference>
<protein>
    <recommendedName>
        <fullName evidence="8">Glycine--tRNA ligase</fullName>
        <ecNumber evidence="8">6.1.1.14</ecNumber>
    </recommendedName>
    <alternativeName>
        <fullName evidence="8">Glycyl-tRNA synthetase</fullName>
        <shortName evidence="8">GlyRS</shortName>
    </alternativeName>
</protein>
<dbReference type="InterPro" id="IPR004154">
    <property type="entry name" value="Anticodon-bd"/>
</dbReference>
<dbReference type="STRING" id="1198449.ACAM_1029"/>
<organism evidence="10 11">
    <name type="scientific">Aeropyrum camini SY1 = JCM 12091</name>
    <dbReference type="NCBI Taxonomy" id="1198449"/>
    <lineage>
        <taxon>Archaea</taxon>
        <taxon>Thermoproteota</taxon>
        <taxon>Thermoprotei</taxon>
        <taxon>Desulfurococcales</taxon>
        <taxon>Desulfurococcaceae</taxon>
        <taxon>Aeropyrum</taxon>
    </lineage>
</organism>
<evidence type="ECO:0000259" key="9">
    <source>
        <dbReference type="PROSITE" id="PS50862"/>
    </source>
</evidence>
<evidence type="ECO:0000313" key="11">
    <source>
        <dbReference type="Proteomes" id="UP000016887"/>
    </source>
</evidence>
<dbReference type="FunFam" id="3.30.40.230:FF:000005">
    <property type="entry name" value="Glycine--tRNA ligase"/>
    <property type="match status" value="1"/>
</dbReference>
<dbReference type="GeneID" id="17111225"/>
<dbReference type="PANTHER" id="PTHR10745:SF0">
    <property type="entry name" value="GLYCINE--TRNA LIGASE"/>
    <property type="match status" value="1"/>
</dbReference>
<evidence type="ECO:0000256" key="5">
    <source>
        <dbReference type="ARBA" id="ARBA00022840"/>
    </source>
</evidence>
<feature type="binding site" evidence="8">
    <location>
        <position position="166"/>
    </location>
    <ligand>
        <name>substrate</name>
    </ligand>
</feature>
<feature type="domain" description="Aminoacyl-transfer RNA synthetases class-II family profile" evidence="9">
    <location>
        <begin position="4"/>
        <end position="480"/>
    </location>
</feature>
<dbReference type="Gene3D" id="3.40.50.800">
    <property type="entry name" value="Anticodon-binding domain"/>
    <property type="match status" value="1"/>
</dbReference>
<dbReference type="NCBIfam" id="NF003211">
    <property type="entry name" value="PRK04173.1"/>
    <property type="match status" value="1"/>
</dbReference>
<dbReference type="AlphaFoldDB" id="U3TEV6"/>
<keyword evidence="2 8" id="KW-0963">Cytoplasm</keyword>
<comment type="subcellular location">
    <subcellularLocation>
        <location evidence="8">Cytoplasm</location>
    </subcellularLocation>
</comment>
<dbReference type="InterPro" id="IPR022960">
    <property type="entry name" value="Gly_tRNA_ligase_arc"/>
</dbReference>
<dbReference type="SUPFAM" id="SSF52954">
    <property type="entry name" value="Class II aaRS ABD-related"/>
    <property type="match status" value="1"/>
</dbReference>
<feature type="binding site" evidence="8">
    <location>
        <begin position="213"/>
        <end position="217"/>
    </location>
    <ligand>
        <name>substrate</name>
    </ligand>
</feature>
<feature type="binding site" evidence="8">
    <location>
        <begin position="443"/>
        <end position="446"/>
    </location>
    <ligand>
        <name>ATP</name>
        <dbReference type="ChEBI" id="CHEBI:30616"/>
    </ligand>
</feature>
<keyword evidence="3 8" id="KW-0436">Ligase</keyword>
<evidence type="ECO:0000256" key="6">
    <source>
        <dbReference type="ARBA" id="ARBA00022917"/>
    </source>
</evidence>
<keyword evidence="11" id="KW-1185">Reference proteome</keyword>
<dbReference type="CDD" id="cd00774">
    <property type="entry name" value="GlyRS-like_core"/>
    <property type="match status" value="1"/>
</dbReference>
<evidence type="ECO:0000256" key="3">
    <source>
        <dbReference type="ARBA" id="ARBA00022598"/>
    </source>
</evidence>
<dbReference type="PROSITE" id="PS50862">
    <property type="entry name" value="AA_TRNA_LIGASE_II"/>
    <property type="match status" value="1"/>
</dbReference>
<dbReference type="EC" id="6.1.1.14" evidence="8"/>
<dbReference type="HAMAP" id="MF_00253_A">
    <property type="entry name" value="Gly_tRNA_synth_A"/>
    <property type="match status" value="1"/>
</dbReference>
<evidence type="ECO:0000256" key="7">
    <source>
        <dbReference type="ARBA" id="ARBA00023146"/>
    </source>
</evidence>
<dbReference type="InterPro" id="IPR002315">
    <property type="entry name" value="tRNA-synt_gly"/>
</dbReference>
<evidence type="ECO:0000256" key="8">
    <source>
        <dbReference type="HAMAP-Rule" id="MF_00253"/>
    </source>
</evidence>
<dbReference type="InterPro" id="IPR036621">
    <property type="entry name" value="Anticodon-bd_dom_sf"/>
</dbReference>
<dbReference type="Proteomes" id="UP000016887">
    <property type="component" value="Chromosome"/>
</dbReference>
<dbReference type="GO" id="GO:0005524">
    <property type="term" value="F:ATP binding"/>
    <property type="evidence" value="ECO:0007669"/>
    <property type="project" value="UniProtKB-UniRule"/>
</dbReference>
<feature type="binding site" evidence="8">
    <location>
        <begin position="198"/>
        <end position="200"/>
    </location>
    <ligand>
        <name>ATP</name>
        <dbReference type="ChEBI" id="CHEBI:30616"/>
    </ligand>
</feature>
<keyword evidence="4 8" id="KW-0547">Nucleotide-binding</keyword>
<dbReference type="PATRIC" id="fig|1198449.6.peg.1039"/>
<dbReference type="InterPro" id="IPR045864">
    <property type="entry name" value="aa-tRNA-synth_II/BPL/LPL"/>
</dbReference>
<comment type="catalytic activity">
    <reaction evidence="8">
        <text>tRNA(Gly) + glycine + ATP = glycyl-tRNA(Gly) + AMP + diphosphate</text>
        <dbReference type="Rhea" id="RHEA:16013"/>
        <dbReference type="Rhea" id="RHEA-COMP:9664"/>
        <dbReference type="Rhea" id="RHEA-COMP:9683"/>
        <dbReference type="ChEBI" id="CHEBI:30616"/>
        <dbReference type="ChEBI" id="CHEBI:33019"/>
        <dbReference type="ChEBI" id="CHEBI:57305"/>
        <dbReference type="ChEBI" id="CHEBI:78442"/>
        <dbReference type="ChEBI" id="CHEBI:78522"/>
        <dbReference type="ChEBI" id="CHEBI:456215"/>
        <dbReference type="EC" id="6.1.1.14"/>
    </reaction>
</comment>